<dbReference type="InterPro" id="IPR036291">
    <property type="entry name" value="NAD(P)-bd_dom_sf"/>
</dbReference>
<sequence>MAKEAIVLGGTGATGSKLVRLLLKDERYSKVKLFSRSGCDIHHNKIEEHLIDLFELENYADIFTGDDVFCCIGTTKSKTPQKKKYRKIDYGIPVTAAKLAKANGINNFIVISAMGADENSLIFYNRIKGEMQHEVLDEGIHHTYILQPSLIVAERKETRIMEKIGTAVMKFINPLLFGSAKKYRSITDTTIAKAMLWLANNKYLDTIITSDVIQKLGKA</sequence>
<feature type="domain" description="NAD(P)-binding" evidence="1">
    <location>
        <begin position="9"/>
        <end position="143"/>
    </location>
</feature>
<dbReference type="InterPro" id="IPR016040">
    <property type="entry name" value="NAD(P)-bd_dom"/>
</dbReference>
<dbReference type="SUPFAM" id="SSF51735">
    <property type="entry name" value="NAD(P)-binding Rossmann-fold domains"/>
    <property type="match status" value="1"/>
</dbReference>
<gene>
    <name evidence="2" type="ORF">GCM10007424_25610</name>
</gene>
<reference evidence="3" key="1">
    <citation type="journal article" date="2019" name="Int. J. Syst. Evol. Microbiol.">
        <title>The Global Catalogue of Microorganisms (GCM) 10K type strain sequencing project: providing services to taxonomists for standard genome sequencing and annotation.</title>
        <authorList>
            <consortium name="The Broad Institute Genomics Platform"/>
            <consortium name="The Broad Institute Genome Sequencing Center for Infectious Disease"/>
            <person name="Wu L."/>
            <person name="Ma J."/>
        </authorList>
    </citation>
    <scope>NUCLEOTIDE SEQUENCE [LARGE SCALE GENOMIC DNA]</scope>
    <source>
        <strain evidence="3">CGMCC 1.15461</strain>
    </source>
</reference>
<dbReference type="Gene3D" id="3.40.50.720">
    <property type="entry name" value="NAD(P)-binding Rossmann-like Domain"/>
    <property type="match status" value="1"/>
</dbReference>
<dbReference type="PANTHER" id="PTHR14097:SF7">
    <property type="entry name" value="OXIDOREDUCTASE HTATIP2"/>
    <property type="match status" value="1"/>
</dbReference>
<keyword evidence="3" id="KW-1185">Reference proteome</keyword>
<name>A0ABQ1K2D2_9FLAO</name>
<organism evidence="2 3">
    <name type="scientific">Flavobacterium suaedae</name>
    <dbReference type="NCBI Taxonomy" id="1767027"/>
    <lineage>
        <taxon>Bacteria</taxon>
        <taxon>Pseudomonadati</taxon>
        <taxon>Bacteroidota</taxon>
        <taxon>Flavobacteriia</taxon>
        <taxon>Flavobacteriales</taxon>
        <taxon>Flavobacteriaceae</taxon>
        <taxon>Flavobacterium</taxon>
    </lineage>
</organism>
<dbReference type="Proteomes" id="UP000615760">
    <property type="component" value="Unassembled WGS sequence"/>
</dbReference>
<protein>
    <submittedName>
        <fullName evidence="2">Nucleoside-diphosphate sugar epimerase</fullName>
    </submittedName>
</protein>
<dbReference type="EMBL" id="BMJE01000007">
    <property type="protein sequence ID" value="GGB84452.1"/>
    <property type="molecule type" value="Genomic_DNA"/>
</dbReference>
<evidence type="ECO:0000259" key="1">
    <source>
        <dbReference type="Pfam" id="PF13460"/>
    </source>
</evidence>
<accession>A0ABQ1K2D2</accession>
<comment type="caution">
    <text evidence="2">The sequence shown here is derived from an EMBL/GenBank/DDBJ whole genome shotgun (WGS) entry which is preliminary data.</text>
</comment>
<evidence type="ECO:0000313" key="3">
    <source>
        <dbReference type="Proteomes" id="UP000615760"/>
    </source>
</evidence>
<dbReference type="PANTHER" id="PTHR14097">
    <property type="entry name" value="OXIDOREDUCTASE HTATIP2"/>
    <property type="match status" value="1"/>
</dbReference>
<dbReference type="RefSeq" id="WP_188621711.1">
    <property type="nucleotide sequence ID" value="NZ_BMJE01000007.1"/>
</dbReference>
<evidence type="ECO:0000313" key="2">
    <source>
        <dbReference type="EMBL" id="GGB84452.1"/>
    </source>
</evidence>
<proteinExistence type="predicted"/>
<dbReference type="Pfam" id="PF13460">
    <property type="entry name" value="NAD_binding_10"/>
    <property type="match status" value="1"/>
</dbReference>